<evidence type="ECO:0000313" key="2">
    <source>
        <dbReference type="Proteomes" id="UP000067476"/>
    </source>
</evidence>
<organism evidence="1 2">
    <name type="scientific">Spiroplasma litorale</name>
    <dbReference type="NCBI Taxonomy" id="216942"/>
    <lineage>
        <taxon>Bacteria</taxon>
        <taxon>Bacillati</taxon>
        <taxon>Mycoplasmatota</taxon>
        <taxon>Mollicutes</taxon>
        <taxon>Entomoplasmatales</taxon>
        <taxon>Spiroplasmataceae</taxon>
        <taxon>Spiroplasma</taxon>
    </lineage>
</organism>
<dbReference type="PATRIC" id="fig|216942.3.peg.459"/>
<name>A0A0K1W1A7_9MOLU</name>
<dbReference type="AlphaFoldDB" id="A0A0K1W1A7"/>
<gene>
    <name evidence="1" type="ORF">SLITO_v1c04560</name>
</gene>
<dbReference type="Proteomes" id="UP000067476">
    <property type="component" value="Chromosome"/>
</dbReference>
<dbReference type="KEGG" id="sll:SLITO_v1c04560"/>
<dbReference type="STRING" id="216942.SLITO_v1c04560"/>
<proteinExistence type="predicted"/>
<keyword evidence="2" id="KW-1185">Reference proteome</keyword>
<reference evidence="1 2" key="1">
    <citation type="journal article" date="2015" name="Genome Announc.">
        <title>Complete Genome Sequence of Spiroplasma litorale TN-1T (DSM 21781), a Bacterium Isolated from a Green-Eyed Horsefly (Tabanus nigrovittatus).</title>
        <authorList>
            <person name="Lo W.S."/>
            <person name="Lai Y.C."/>
            <person name="Lien Y.W."/>
            <person name="Wang T.H."/>
            <person name="Kuo C.H."/>
        </authorList>
    </citation>
    <scope>NUCLEOTIDE SEQUENCE [LARGE SCALE GENOMIC DNA]</scope>
    <source>
        <strain evidence="1 2">TN-1</strain>
    </source>
</reference>
<sequence>MKKLLIFLTLINLNRLFVINKKYFKLGNDIINMNYNKIIDDYNPTFPDIERNTSQKDLSYKYNKFQHVIIKLW</sequence>
<evidence type="ECO:0000313" key="1">
    <source>
        <dbReference type="EMBL" id="AKX34109.1"/>
    </source>
</evidence>
<accession>A0A0K1W1A7</accession>
<dbReference type="EMBL" id="CP012357">
    <property type="protein sequence ID" value="AKX34109.1"/>
    <property type="molecule type" value="Genomic_DNA"/>
</dbReference>
<protein>
    <submittedName>
        <fullName evidence="1">Uncharacterized protein</fullName>
    </submittedName>
</protein>
<dbReference type="RefSeq" id="WP_075058201.1">
    <property type="nucleotide sequence ID" value="NZ_CP012357.1"/>
</dbReference>